<dbReference type="InterPro" id="IPR038576">
    <property type="entry name" value="Methyltransf_Zn-bd_dom_put_sf"/>
</dbReference>
<dbReference type="Gene3D" id="6.20.50.110">
    <property type="entry name" value="Methyltransferase, zinc-binding domain"/>
    <property type="match status" value="1"/>
</dbReference>
<dbReference type="Pfam" id="PF08484">
    <property type="entry name" value="Methyltransf_14"/>
    <property type="match status" value="1"/>
</dbReference>
<dbReference type="Proteomes" id="UP001160130">
    <property type="component" value="Unassembled WGS sequence"/>
</dbReference>
<dbReference type="EMBL" id="JARXVE010000004">
    <property type="protein sequence ID" value="MDH6196244.1"/>
    <property type="molecule type" value="Genomic_DNA"/>
</dbReference>
<evidence type="ECO:0000313" key="3">
    <source>
        <dbReference type="EMBL" id="MDH6196244.1"/>
    </source>
</evidence>
<evidence type="ECO:0000313" key="4">
    <source>
        <dbReference type="Proteomes" id="UP001160130"/>
    </source>
</evidence>
<dbReference type="Gene3D" id="3.40.50.720">
    <property type="entry name" value="NAD(P)-binding Rossmann-like Domain"/>
    <property type="match status" value="1"/>
</dbReference>
<reference evidence="3 4" key="1">
    <citation type="submission" date="2023-04" db="EMBL/GenBank/DDBJ databases">
        <title>Forest soil microbial communities from Buena Vista Peninsula, Colon Province, Panama.</title>
        <authorList>
            <person name="Bouskill N."/>
        </authorList>
    </citation>
    <scope>NUCLEOTIDE SEQUENCE [LARGE SCALE GENOMIC DNA]</scope>
    <source>
        <strain evidence="3 4">AC80</strain>
    </source>
</reference>
<feature type="domain" description="C-methyltransferase" evidence="2">
    <location>
        <begin position="210"/>
        <end position="359"/>
    </location>
</feature>
<dbReference type="Pfam" id="PF08421">
    <property type="entry name" value="Methyltransf_13"/>
    <property type="match status" value="1"/>
</dbReference>
<proteinExistence type="predicted"/>
<evidence type="ECO:0008006" key="5">
    <source>
        <dbReference type="Google" id="ProtNLM"/>
    </source>
</evidence>
<dbReference type="Gene3D" id="3.40.50.150">
    <property type="entry name" value="Vaccinia Virus protein VP39"/>
    <property type="match status" value="1"/>
</dbReference>
<dbReference type="InterPro" id="IPR029063">
    <property type="entry name" value="SAM-dependent_MTases_sf"/>
</dbReference>
<dbReference type="InterPro" id="IPR013691">
    <property type="entry name" value="MeTrfase_14"/>
</dbReference>
<evidence type="ECO:0000259" key="2">
    <source>
        <dbReference type="Pfam" id="PF08484"/>
    </source>
</evidence>
<organism evidence="3 4">
    <name type="scientific">Mycolicibacterium frederiksbergense</name>
    <dbReference type="NCBI Taxonomy" id="117567"/>
    <lineage>
        <taxon>Bacteria</taxon>
        <taxon>Bacillati</taxon>
        <taxon>Actinomycetota</taxon>
        <taxon>Actinomycetes</taxon>
        <taxon>Mycobacteriales</taxon>
        <taxon>Mycobacteriaceae</taxon>
        <taxon>Mycolicibacterium</taxon>
    </lineage>
</organism>
<dbReference type="InterPro" id="IPR013630">
    <property type="entry name" value="Methyltransf_Zn-bd_dom_put"/>
</dbReference>
<name>A0ABT6KZX3_9MYCO</name>
<dbReference type="RefSeq" id="WP_280832875.1">
    <property type="nucleotide sequence ID" value="NZ_JARXVE010000004.1"/>
</dbReference>
<comment type="caution">
    <text evidence="3">The sequence shown here is derived from an EMBL/GenBank/DDBJ whole genome shotgun (WGS) entry which is preliminary data.</text>
</comment>
<dbReference type="SUPFAM" id="SSF53335">
    <property type="entry name" value="S-adenosyl-L-methionine-dependent methyltransferases"/>
    <property type="match status" value="1"/>
</dbReference>
<keyword evidence="4" id="KW-1185">Reference proteome</keyword>
<protein>
    <recommendedName>
        <fullName evidence="5">Transferase</fullName>
    </recommendedName>
</protein>
<accession>A0ABT6KZX3</accession>
<gene>
    <name evidence="3" type="ORF">M2272_002887</name>
</gene>
<feature type="domain" description="Methyltransferase putative zinc binding" evidence="1">
    <location>
        <begin position="6"/>
        <end position="58"/>
    </location>
</feature>
<dbReference type="Pfam" id="PF13489">
    <property type="entry name" value="Methyltransf_23"/>
    <property type="match status" value="1"/>
</dbReference>
<evidence type="ECO:0000259" key="1">
    <source>
        <dbReference type="Pfam" id="PF08421"/>
    </source>
</evidence>
<sequence>MSVPPCRSCAGRSGSIVLDLGDQPACDHFPPADDPGPDPVYRLQMWLCEQCGLAQLVDDPTNPEEPRGVEPTALVKQSMDAVERVAAAGWLQPGTKVAEYGSPHGGSWLQLITDRGLETARDDELADVVIDCFGLMHWRDQAAAIAERAKRVADNGVLLIQYHELCAVVRQGQWNMLRLGHYAYYSMTTLVEMLKSVGFRPRTAWPFDLYGGTVLLAATRDGATDPTVSEILRNEAEAGIGQPACVGQLAASATSSVGGLKDWLVSQKADGRTVLGYGAASRAVAMLAMANINSAELPGIADASSAKWARRMPGTDIPIISPAELVSARPDHVLLLLPDLSDEVRAQLPEIEENGGEWVNIESITSVP</sequence>